<accession>A0A8J3GCG6</accession>
<gene>
    <name evidence="5" type="ORF">GCM10007047_07130</name>
</gene>
<feature type="signal peptide" evidence="3">
    <location>
        <begin position="1"/>
        <end position="22"/>
    </location>
</feature>
<dbReference type="SUPFAM" id="SSF88713">
    <property type="entry name" value="Glycoside hydrolase/deacetylase"/>
    <property type="match status" value="1"/>
</dbReference>
<feature type="chain" id="PRO_5035284206" evidence="3">
    <location>
        <begin position="23"/>
        <end position="224"/>
    </location>
</feature>
<evidence type="ECO:0000313" key="5">
    <source>
        <dbReference type="EMBL" id="GHB94059.1"/>
    </source>
</evidence>
<evidence type="ECO:0000256" key="2">
    <source>
        <dbReference type="ARBA" id="ARBA00022801"/>
    </source>
</evidence>
<keyword evidence="1" id="KW-0479">Metal-binding</keyword>
<dbReference type="InterPro" id="IPR050248">
    <property type="entry name" value="Polysacc_deacetylase_ArnD"/>
</dbReference>
<evidence type="ECO:0000313" key="6">
    <source>
        <dbReference type="Proteomes" id="UP000642829"/>
    </source>
</evidence>
<reference evidence="5" key="2">
    <citation type="submission" date="2020-09" db="EMBL/GenBank/DDBJ databases">
        <authorList>
            <person name="Sun Q."/>
            <person name="Kim S."/>
        </authorList>
    </citation>
    <scope>NUCLEOTIDE SEQUENCE</scope>
    <source>
        <strain evidence="5">KCTC 12870</strain>
    </source>
</reference>
<dbReference type="PANTHER" id="PTHR10587:SF133">
    <property type="entry name" value="CHITIN DEACETYLASE 1-RELATED"/>
    <property type="match status" value="1"/>
</dbReference>
<keyword evidence="3" id="KW-0732">Signal</keyword>
<dbReference type="GO" id="GO:0005975">
    <property type="term" value="P:carbohydrate metabolic process"/>
    <property type="evidence" value="ECO:0007669"/>
    <property type="project" value="InterPro"/>
</dbReference>
<organism evidence="5 6">
    <name type="scientific">Cerasicoccus arenae</name>
    <dbReference type="NCBI Taxonomy" id="424488"/>
    <lineage>
        <taxon>Bacteria</taxon>
        <taxon>Pseudomonadati</taxon>
        <taxon>Verrucomicrobiota</taxon>
        <taxon>Opitutia</taxon>
        <taxon>Puniceicoccales</taxon>
        <taxon>Cerasicoccaceae</taxon>
        <taxon>Cerasicoccus</taxon>
    </lineage>
</organism>
<evidence type="ECO:0000259" key="4">
    <source>
        <dbReference type="PROSITE" id="PS51677"/>
    </source>
</evidence>
<dbReference type="GO" id="GO:0046872">
    <property type="term" value="F:metal ion binding"/>
    <property type="evidence" value="ECO:0007669"/>
    <property type="project" value="UniProtKB-KW"/>
</dbReference>
<dbReference type="GO" id="GO:0016810">
    <property type="term" value="F:hydrolase activity, acting on carbon-nitrogen (but not peptide) bonds"/>
    <property type="evidence" value="ECO:0007669"/>
    <property type="project" value="InterPro"/>
</dbReference>
<dbReference type="Pfam" id="PF01522">
    <property type="entry name" value="Polysacc_deac_1"/>
    <property type="match status" value="1"/>
</dbReference>
<reference evidence="5" key="1">
    <citation type="journal article" date="2014" name="Int. J. Syst. Evol. Microbiol.">
        <title>Complete genome sequence of Corynebacterium casei LMG S-19264T (=DSM 44701T), isolated from a smear-ripened cheese.</title>
        <authorList>
            <consortium name="US DOE Joint Genome Institute (JGI-PGF)"/>
            <person name="Walter F."/>
            <person name="Albersmeier A."/>
            <person name="Kalinowski J."/>
            <person name="Ruckert C."/>
        </authorList>
    </citation>
    <scope>NUCLEOTIDE SEQUENCE</scope>
    <source>
        <strain evidence="5">KCTC 12870</strain>
    </source>
</reference>
<dbReference type="Gene3D" id="3.20.20.370">
    <property type="entry name" value="Glycoside hydrolase/deacetylase"/>
    <property type="match status" value="1"/>
</dbReference>
<feature type="domain" description="NodB homology" evidence="4">
    <location>
        <begin position="33"/>
        <end position="212"/>
    </location>
</feature>
<evidence type="ECO:0000256" key="3">
    <source>
        <dbReference type="SAM" id="SignalP"/>
    </source>
</evidence>
<dbReference type="RefSeq" id="WP_189511922.1">
    <property type="nucleotide sequence ID" value="NZ_BMXG01000003.1"/>
</dbReference>
<dbReference type="InterPro" id="IPR011330">
    <property type="entry name" value="Glyco_hydro/deAcase_b/a-brl"/>
</dbReference>
<dbReference type="AlphaFoldDB" id="A0A8J3GCG6"/>
<name>A0A8J3GCG6_9BACT</name>
<keyword evidence="2" id="KW-0378">Hydrolase</keyword>
<dbReference type="CDD" id="cd10917">
    <property type="entry name" value="CE4_NodB_like_6s_7s"/>
    <property type="match status" value="1"/>
</dbReference>
<proteinExistence type="predicted"/>
<dbReference type="EMBL" id="BMXG01000003">
    <property type="protein sequence ID" value="GHB94059.1"/>
    <property type="molecule type" value="Genomic_DNA"/>
</dbReference>
<dbReference type="PROSITE" id="PS51677">
    <property type="entry name" value="NODB"/>
    <property type="match status" value="1"/>
</dbReference>
<sequence length="224" mass="24181">MKLPSIALFAVALIAASAPTLAQKISRVTTDQPLVALTFDDGPNGENMEQILAVLAGENATATFFLIGKNVKTQPELARKALAQGNELANHTMTHPHLPKLKTREEIEKQIVDTQKVIFEMTGVEPVLFRPPYLDSDDRLVEVLAENNLPSVYCTRGVGDWEEGITVDKITSRALDGVQGGDIILMHSWSPQTLAALPAILGALKEQGLSCVTVSELMASAEPK</sequence>
<keyword evidence="6" id="KW-1185">Reference proteome</keyword>
<dbReference type="PANTHER" id="PTHR10587">
    <property type="entry name" value="GLYCOSYL TRANSFERASE-RELATED"/>
    <property type="match status" value="1"/>
</dbReference>
<dbReference type="GO" id="GO:0016020">
    <property type="term" value="C:membrane"/>
    <property type="evidence" value="ECO:0007669"/>
    <property type="project" value="TreeGrafter"/>
</dbReference>
<protein>
    <submittedName>
        <fullName evidence="5">Oligosaccharide deacetylase</fullName>
    </submittedName>
</protein>
<dbReference type="Proteomes" id="UP000642829">
    <property type="component" value="Unassembled WGS sequence"/>
</dbReference>
<evidence type="ECO:0000256" key="1">
    <source>
        <dbReference type="ARBA" id="ARBA00022723"/>
    </source>
</evidence>
<dbReference type="InterPro" id="IPR002509">
    <property type="entry name" value="NODB_dom"/>
</dbReference>
<comment type="caution">
    <text evidence="5">The sequence shown here is derived from an EMBL/GenBank/DDBJ whole genome shotgun (WGS) entry which is preliminary data.</text>
</comment>